<evidence type="ECO:0000313" key="2">
    <source>
        <dbReference type="Proteomes" id="UP000018001"/>
    </source>
</evidence>
<name>V5G5F9_BYSSN</name>
<gene>
    <name evidence="1" type="ORF">PVAR5_4751</name>
</gene>
<dbReference type="SUPFAM" id="SSF52087">
    <property type="entry name" value="CRAL/TRIO domain"/>
    <property type="match status" value="1"/>
</dbReference>
<proteinExistence type="predicted"/>
<dbReference type="EMBL" id="BAUL01000148">
    <property type="protein sequence ID" value="GAD96102.1"/>
    <property type="molecule type" value="Genomic_DNA"/>
</dbReference>
<dbReference type="InParanoid" id="V5G5F9"/>
<dbReference type="HOGENOM" id="CLU_1326210_0_0_1"/>
<organism evidence="1 2">
    <name type="scientific">Byssochlamys spectabilis (strain No. 5 / NBRC 109023)</name>
    <name type="common">Paecilomyces variotii</name>
    <dbReference type="NCBI Taxonomy" id="1356009"/>
    <lineage>
        <taxon>Eukaryota</taxon>
        <taxon>Fungi</taxon>
        <taxon>Dikarya</taxon>
        <taxon>Ascomycota</taxon>
        <taxon>Pezizomycotina</taxon>
        <taxon>Eurotiomycetes</taxon>
        <taxon>Eurotiomycetidae</taxon>
        <taxon>Eurotiales</taxon>
        <taxon>Thermoascaceae</taxon>
        <taxon>Paecilomyces</taxon>
    </lineage>
</organism>
<dbReference type="PANTHER" id="PTHR45657">
    <property type="entry name" value="CRAL-TRIO DOMAIN-CONTAINING PROTEIN YKL091C-RELATED"/>
    <property type="match status" value="1"/>
</dbReference>
<protein>
    <submittedName>
        <fullName evidence="1">Phosphatidylinositol/phosphatidylcholine transfer protein, putative</fullName>
    </submittedName>
</protein>
<reference evidence="2" key="1">
    <citation type="journal article" date="2014" name="Genome Announc.">
        <title>Draft genome sequence of the formaldehyde-resistant fungus Byssochlamys spectabilis No. 5 (anamorph Paecilomyces variotii No. 5) (NBRC109023).</title>
        <authorList>
            <person name="Oka T."/>
            <person name="Ekino K."/>
            <person name="Fukuda K."/>
            <person name="Nomura Y."/>
        </authorList>
    </citation>
    <scope>NUCLEOTIDE SEQUENCE [LARGE SCALE GENOMIC DNA]</scope>
    <source>
        <strain evidence="2">No. 5 / NBRC 109023</strain>
    </source>
</reference>
<dbReference type="eggNOG" id="KOG1471">
    <property type="taxonomic scope" value="Eukaryota"/>
</dbReference>
<dbReference type="InterPro" id="IPR036865">
    <property type="entry name" value="CRAL-TRIO_dom_sf"/>
</dbReference>
<accession>V5G5F9</accession>
<dbReference type="CDD" id="cd00170">
    <property type="entry name" value="SEC14"/>
    <property type="match status" value="1"/>
</dbReference>
<dbReference type="PANTHER" id="PTHR45657:SF20">
    <property type="entry name" value="CRAL_TRIO DOMAIN PROTEIN (AFU_ORTHOLOGUE AFUA_5G00680)"/>
    <property type="match status" value="1"/>
</dbReference>
<dbReference type="OrthoDB" id="30289at2759"/>
<comment type="caution">
    <text evidence="1">The sequence shown here is derived from an EMBL/GenBank/DDBJ whole genome shotgun (WGS) entry which is preliminary data.</text>
</comment>
<evidence type="ECO:0000313" key="1">
    <source>
        <dbReference type="EMBL" id="GAD96102.1"/>
    </source>
</evidence>
<dbReference type="AlphaFoldDB" id="V5G5F9"/>
<dbReference type="Gene3D" id="3.40.525.10">
    <property type="entry name" value="CRAL-TRIO lipid binding domain"/>
    <property type="match status" value="1"/>
</dbReference>
<dbReference type="InterPro" id="IPR051026">
    <property type="entry name" value="PI/PC_transfer"/>
</dbReference>
<sequence length="207" mass="23647">MIEHEVLQRHIQTTSLPRTLEDSTQLEVARMAQRACVHHDYLTRFILSLCSVVRNRPNLSKPVRKSVYIVDASSLWLKQAWDLREFAQDISWILSTCYPETIERIFSAEKVVVLRAADVYPTLSKYIDHDNIPTQFGGEFVFTNGMLPDLDDKMRQELHWVSPFNGTLPSGPIKWIRESPERMKAVATGSADGVQRGEIVAITDYNG</sequence>
<dbReference type="Proteomes" id="UP000018001">
    <property type="component" value="Unassembled WGS sequence"/>
</dbReference>
<keyword evidence="2" id="KW-1185">Reference proteome</keyword>
<dbReference type="InterPro" id="IPR001251">
    <property type="entry name" value="CRAL-TRIO_dom"/>
</dbReference>